<dbReference type="GO" id="GO:0005524">
    <property type="term" value="F:ATP binding"/>
    <property type="evidence" value="ECO:0007669"/>
    <property type="project" value="InterPro"/>
</dbReference>
<gene>
    <name evidence="6" type="ORF">METZ01_LOCUS156890</name>
</gene>
<evidence type="ECO:0000256" key="3">
    <source>
        <dbReference type="ARBA" id="ARBA00022741"/>
    </source>
</evidence>
<dbReference type="InterPro" id="IPR059117">
    <property type="entry name" value="APS_kinase_dom"/>
</dbReference>
<reference evidence="6" key="1">
    <citation type="submission" date="2018-05" db="EMBL/GenBank/DDBJ databases">
        <authorList>
            <person name="Lanie J.A."/>
            <person name="Ng W.-L."/>
            <person name="Kazmierczak K.M."/>
            <person name="Andrzejewski T.M."/>
            <person name="Davidsen T.M."/>
            <person name="Wayne K.J."/>
            <person name="Tettelin H."/>
            <person name="Glass J.I."/>
            <person name="Rusch D."/>
            <person name="Podicherti R."/>
            <person name="Tsui H.-C.T."/>
            <person name="Winkler M.E."/>
        </authorList>
    </citation>
    <scope>NUCLEOTIDE SEQUENCE</scope>
</reference>
<dbReference type="GO" id="GO:0005737">
    <property type="term" value="C:cytoplasm"/>
    <property type="evidence" value="ECO:0007669"/>
    <property type="project" value="TreeGrafter"/>
</dbReference>
<dbReference type="NCBIfam" id="TIGR00455">
    <property type="entry name" value="apsK"/>
    <property type="match status" value="1"/>
</dbReference>
<evidence type="ECO:0000256" key="1">
    <source>
        <dbReference type="ARBA" id="ARBA00012121"/>
    </source>
</evidence>
<dbReference type="GO" id="GO:0019379">
    <property type="term" value="P:sulfate assimilation, phosphoadenylyl sulfate reduction by phosphoadenylyl-sulfate reductase (thioredoxin)"/>
    <property type="evidence" value="ECO:0007669"/>
    <property type="project" value="TreeGrafter"/>
</dbReference>
<keyword evidence="4" id="KW-0067">ATP-binding</keyword>
<dbReference type="InterPro" id="IPR050512">
    <property type="entry name" value="Sulf_AdTrans/APS_kinase"/>
</dbReference>
<evidence type="ECO:0000259" key="5">
    <source>
        <dbReference type="Pfam" id="PF01583"/>
    </source>
</evidence>
<dbReference type="AlphaFoldDB" id="A0A382ARC1"/>
<dbReference type="NCBIfam" id="NF003013">
    <property type="entry name" value="PRK03846.1"/>
    <property type="match status" value="1"/>
</dbReference>
<dbReference type="Pfam" id="PF01583">
    <property type="entry name" value="APS_kinase"/>
    <property type="match status" value="1"/>
</dbReference>
<dbReference type="InterPro" id="IPR027417">
    <property type="entry name" value="P-loop_NTPase"/>
</dbReference>
<protein>
    <recommendedName>
        <fullName evidence="1">adenylyl-sulfate kinase</fullName>
        <ecNumber evidence="1">2.7.1.25</ecNumber>
    </recommendedName>
</protein>
<dbReference type="GO" id="GO:0004020">
    <property type="term" value="F:adenylylsulfate kinase activity"/>
    <property type="evidence" value="ECO:0007669"/>
    <property type="project" value="InterPro"/>
</dbReference>
<keyword evidence="3" id="KW-0547">Nucleotide-binding</keyword>
<accession>A0A382ARC1</accession>
<name>A0A382ARC1_9ZZZZ</name>
<dbReference type="SUPFAM" id="SSF52540">
    <property type="entry name" value="P-loop containing nucleoside triphosphate hydrolases"/>
    <property type="match status" value="1"/>
</dbReference>
<evidence type="ECO:0000256" key="2">
    <source>
        <dbReference type="ARBA" id="ARBA00022679"/>
    </source>
</evidence>
<proteinExistence type="inferred from homology"/>
<dbReference type="CDD" id="cd02027">
    <property type="entry name" value="APSK"/>
    <property type="match status" value="1"/>
</dbReference>
<dbReference type="Gene3D" id="3.40.50.300">
    <property type="entry name" value="P-loop containing nucleotide triphosphate hydrolases"/>
    <property type="match status" value="1"/>
</dbReference>
<dbReference type="HAMAP" id="MF_00065">
    <property type="entry name" value="Adenylyl_sulf_kinase"/>
    <property type="match status" value="1"/>
</dbReference>
<feature type="domain" description="APS kinase" evidence="5">
    <location>
        <begin position="12"/>
        <end position="152"/>
    </location>
</feature>
<feature type="non-terminal residue" evidence="6">
    <location>
        <position position="1"/>
    </location>
</feature>
<dbReference type="GO" id="GO:0010134">
    <property type="term" value="P:sulfate assimilation via adenylyl sulfate reduction"/>
    <property type="evidence" value="ECO:0007669"/>
    <property type="project" value="TreeGrafter"/>
</dbReference>
<evidence type="ECO:0000256" key="4">
    <source>
        <dbReference type="ARBA" id="ARBA00022840"/>
    </source>
</evidence>
<dbReference type="PANTHER" id="PTHR42700">
    <property type="entry name" value="SULFATE ADENYLYLTRANSFERASE"/>
    <property type="match status" value="1"/>
</dbReference>
<organism evidence="6">
    <name type="scientific">marine metagenome</name>
    <dbReference type="NCBI Taxonomy" id="408172"/>
    <lineage>
        <taxon>unclassified sequences</taxon>
        <taxon>metagenomes</taxon>
        <taxon>ecological metagenomes</taxon>
    </lineage>
</organism>
<dbReference type="EC" id="2.7.1.25" evidence="1"/>
<dbReference type="PANTHER" id="PTHR42700:SF1">
    <property type="entry name" value="SULFATE ADENYLYLTRANSFERASE"/>
    <property type="match status" value="1"/>
</dbReference>
<sequence>VMFDVVKPSYRLSGAGKSTIAMALERRLFDENQQVYVLDGDIVRTGLCQDLGFSQEDRTENIRRIGEVARIMANAGMLVIVAFISPFRSDRDYVREGMPEGRFTEVHVSTPMEVCEARDTKGLYTKARAGELPDFTGISSPYEEPLSPEVEIPTENLSVEESVERILAVLA</sequence>
<keyword evidence="2" id="KW-0808">Transferase</keyword>
<dbReference type="EMBL" id="UINC01026489">
    <property type="protein sequence ID" value="SVB04036.1"/>
    <property type="molecule type" value="Genomic_DNA"/>
</dbReference>
<dbReference type="GO" id="GO:0004781">
    <property type="term" value="F:sulfate adenylyltransferase (ATP) activity"/>
    <property type="evidence" value="ECO:0007669"/>
    <property type="project" value="TreeGrafter"/>
</dbReference>
<dbReference type="InterPro" id="IPR002891">
    <property type="entry name" value="APS"/>
</dbReference>
<evidence type="ECO:0000313" key="6">
    <source>
        <dbReference type="EMBL" id="SVB04036.1"/>
    </source>
</evidence>